<dbReference type="Proteomes" id="UP000215027">
    <property type="component" value="Chromosome I"/>
</dbReference>
<protein>
    <recommendedName>
        <fullName evidence="5">Putative pre-16S rRNA nuclease</fullName>
        <ecNumber evidence="5">3.1.-.-</ecNumber>
    </recommendedName>
</protein>
<organism evidence="7 8">
    <name type="scientific">Candidatus Promineifilum breve</name>
    <dbReference type="NCBI Taxonomy" id="1806508"/>
    <lineage>
        <taxon>Bacteria</taxon>
        <taxon>Bacillati</taxon>
        <taxon>Chloroflexota</taxon>
        <taxon>Ardenticatenia</taxon>
        <taxon>Candidatus Promineifilales</taxon>
        <taxon>Candidatus Promineifilaceae</taxon>
        <taxon>Candidatus Promineifilum</taxon>
    </lineage>
</organism>
<keyword evidence="4 5" id="KW-0378">Hydrolase</keyword>
<dbReference type="HAMAP" id="MF_00651">
    <property type="entry name" value="Nuclease_YqgF"/>
    <property type="match status" value="1"/>
</dbReference>
<accession>A0A160T0T3</accession>
<keyword evidence="8" id="KW-1185">Reference proteome</keyword>
<gene>
    <name evidence="7" type="ORF">CFX0092_A1154</name>
</gene>
<evidence type="ECO:0000256" key="2">
    <source>
        <dbReference type="ARBA" id="ARBA00022517"/>
    </source>
</evidence>
<dbReference type="EMBL" id="LN890655">
    <property type="protein sequence ID" value="CUS03032.2"/>
    <property type="molecule type" value="Genomic_DNA"/>
</dbReference>
<dbReference type="PANTHER" id="PTHR33317:SF4">
    <property type="entry name" value="POLYNUCLEOTIDYL TRANSFERASE, RIBONUCLEASE H-LIKE SUPERFAMILY PROTEIN"/>
    <property type="match status" value="1"/>
</dbReference>
<reference evidence="7" key="1">
    <citation type="submission" date="2016-01" db="EMBL/GenBank/DDBJ databases">
        <authorList>
            <person name="Mcilroy J.S."/>
            <person name="Karst M S."/>
            <person name="Albertsen M."/>
        </authorList>
    </citation>
    <scope>NUCLEOTIDE SEQUENCE</scope>
    <source>
        <strain evidence="7">Cfx-K</strain>
    </source>
</reference>
<dbReference type="GO" id="GO:0005829">
    <property type="term" value="C:cytosol"/>
    <property type="evidence" value="ECO:0007669"/>
    <property type="project" value="TreeGrafter"/>
</dbReference>
<evidence type="ECO:0000256" key="4">
    <source>
        <dbReference type="ARBA" id="ARBA00022801"/>
    </source>
</evidence>
<evidence type="ECO:0000256" key="5">
    <source>
        <dbReference type="HAMAP-Rule" id="MF_00651"/>
    </source>
</evidence>
<dbReference type="GO" id="GO:0000967">
    <property type="term" value="P:rRNA 5'-end processing"/>
    <property type="evidence" value="ECO:0007669"/>
    <property type="project" value="UniProtKB-UniRule"/>
</dbReference>
<dbReference type="AlphaFoldDB" id="A0A160T0T3"/>
<evidence type="ECO:0000313" key="7">
    <source>
        <dbReference type="EMBL" id="CUS03032.2"/>
    </source>
</evidence>
<dbReference type="GO" id="GO:0016788">
    <property type="term" value="F:hydrolase activity, acting on ester bonds"/>
    <property type="evidence" value="ECO:0007669"/>
    <property type="project" value="UniProtKB-UniRule"/>
</dbReference>
<comment type="function">
    <text evidence="5">Could be a nuclease involved in processing of the 5'-end of pre-16S rRNA.</text>
</comment>
<name>A0A160T0T3_9CHLR</name>
<evidence type="ECO:0000256" key="3">
    <source>
        <dbReference type="ARBA" id="ARBA00022722"/>
    </source>
</evidence>
<dbReference type="RefSeq" id="WP_095042576.1">
    <property type="nucleotide sequence ID" value="NZ_LN890655.1"/>
</dbReference>
<dbReference type="Pfam" id="PF03652">
    <property type="entry name" value="RuvX"/>
    <property type="match status" value="1"/>
</dbReference>
<dbReference type="SMART" id="SM00732">
    <property type="entry name" value="YqgFc"/>
    <property type="match status" value="1"/>
</dbReference>
<dbReference type="InterPro" id="IPR006641">
    <property type="entry name" value="YqgF/RNaseH-like_dom"/>
</dbReference>
<dbReference type="NCBIfam" id="TIGR00250">
    <property type="entry name" value="RNAse_H_YqgF"/>
    <property type="match status" value="1"/>
</dbReference>
<proteinExistence type="inferred from homology"/>
<dbReference type="PANTHER" id="PTHR33317">
    <property type="entry name" value="POLYNUCLEOTIDYL TRANSFERASE, RIBONUCLEASE H-LIKE SUPERFAMILY PROTEIN"/>
    <property type="match status" value="1"/>
</dbReference>
<dbReference type="Gene3D" id="3.30.420.140">
    <property type="entry name" value="YqgF/RNase H-like domain"/>
    <property type="match status" value="1"/>
</dbReference>
<dbReference type="OrthoDB" id="9796140at2"/>
<dbReference type="CDD" id="cd16964">
    <property type="entry name" value="YqgF"/>
    <property type="match status" value="1"/>
</dbReference>
<keyword evidence="1 5" id="KW-0963">Cytoplasm</keyword>
<dbReference type="GO" id="GO:0004518">
    <property type="term" value="F:nuclease activity"/>
    <property type="evidence" value="ECO:0007669"/>
    <property type="project" value="UniProtKB-KW"/>
</dbReference>
<dbReference type="InterPro" id="IPR037027">
    <property type="entry name" value="YqgF/RNaseH-like_dom_sf"/>
</dbReference>
<dbReference type="KEGG" id="pbf:CFX0092_A1154"/>
<dbReference type="InterPro" id="IPR012337">
    <property type="entry name" value="RNaseH-like_sf"/>
</dbReference>
<comment type="similarity">
    <text evidence="5">Belongs to the YqgF HJR family.</text>
</comment>
<comment type="subcellular location">
    <subcellularLocation>
        <location evidence="5">Cytoplasm</location>
    </subcellularLocation>
</comment>
<keyword evidence="3 5" id="KW-0540">Nuclease</keyword>
<keyword evidence="2 5" id="KW-0690">Ribosome biogenesis</keyword>
<feature type="domain" description="YqgF/RNase H-like" evidence="6">
    <location>
        <begin position="9"/>
        <end position="109"/>
    </location>
</feature>
<sequence>MTDINPQQGRVMALDLGEKRIGVAISDTTRTIATPHSVLKRTSRAADFAHYARLIADHGITLLVIGLPITLGGQEGQRAAWVRDYAAGLAEHVATPITFWDESLTTVEATAALHAQGRRGKQVKERVDAVAAALILQSYLDAQRPDAQRPDAQRPENLYEE</sequence>
<evidence type="ECO:0000259" key="6">
    <source>
        <dbReference type="SMART" id="SM00732"/>
    </source>
</evidence>
<evidence type="ECO:0000313" key="8">
    <source>
        <dbReference type="Proteomes" id="UP000215027"/>
    </source>
</evidence>
<dbReference type="SUPFAM" id="SSF53098">
    <property type="entry name" value="Ribonuclease H-like"/>
    <property type="match status" value="1"/>
</dbReference>
<dbReference type="InterPro" id="IPR005227">
    <property type="entry name" value="YqgF"/>
</dbReference>
<dbReference type="EC" id="3.1.-.-" evidence="5"/>
<evidence type="ECO:0000256" key="1">
    <source>
        <dbReference type="ARBA" id="ARBA00022490"/>
    </source>
</evidence>